<dbReference type="Proteomes" id="UP001295684">
    <property type="component" value="Unassembled WGS sequence"/>
</dbReference>
<feature type="region of interest" description="Disordered" evidence="1">
    <location>
        <begin position="1"/>
        <end position="23"/>
    </location>
</feature>
<organism evidence="2 3">
    <name type="scientific">Euplotes crassus</name>
    <dbReference type="NCBI Taxonomy" id="5936"/>
    <lineage>
        <taxon>Eukaryota</taxon>
        <taxon>Sar</taxon>
        <taxon>Alveolata</taxon>
        <taxon>Ciliophora</taxon>
        <taxon>Intramacronucleata</taxon>
        <taxon>Spirotrichea</taxon>
        <taxon>Hypotrichia</taxon>
        <taxon>Euplotida</taxon>
        <taxon>Euplotidae</taxon>
        <taxon>Moneuplotes</taxon>
    </lineage>
</organism>
<comment type="caution">
    <text evidence="2">The sequence shown here is derived from an EMBL/GenBank/DDBJ whole genome shotgun (WGS) entry which is preliminary data.</text>
</comment>
<gene>
    <name evidence="2" type="ORF">ECRASSUSDP1_LOCUS16650</name>
</gene>
<feature type="compositionally biased region" description="Basic and acidic residues" evidence="1">
    <location>
        <begin position="102"/>
        <end position="126"/>
    </location>
</feature>
<sequence length="331" mass="38629">MSDSKPKKPIKQEDTQQDMDEAQDLSQWCMCPPEITQEQCQPTNMTNQSLFVQGTNPETPPLLCEVSHPQDMKVKMTIEDDNKVKINIIIKKHPQEMKSLQRKSDNEEAKESCQEANNEETKEPRSKRGRGRPRKYQNPDFYTRNTRLDINDKTLIRAVRREFVQWFRVFCISTGLHTSDVQLDDHAEILKMRFEMSDGEFDNAMDAFIPHILQQETSDAVNSLYNQMENLKDFLTVLIDPSKGTSIMFPGTTRLLKDEMRSLFFSYSHRKLEVFLAMPEMRYVLHKTLNSEYIDTLIAKNSTLNESEALYKECAEKIMDKVTRHNRAAQM</sequence>
<feature type="compositionally biased region" description="Basic and acidic residues" evidence="1">
    <location>
        <begin position="1"/>
        <end position="14"/>
    </location>
</feature>
<reference evidence="2" key="1">
    <citation type="submission" date="2023-07" db="EMBL/GenBank/DDBJ databases">
        <authorList>
            <consortium name="AG Swart"/>
            <person name="Singh M."/>
            <person name="Singh A."/>
            <person name="Seah K."/>
            <person name="Emmerich C."/>
        </authorList>
    </citation>
    <scope>NUCLEOTIDE SEQUENCE</scope>
    <source>
        <strain evidence="2">DP1</strain>
    </source>
</reference>
<evidence type="ECO:0000256" key="1">
    <source>
        <dbReference type="SAM" id="MobiDB-lite"/>
    </source>
</evidence>
<evidence type="ECO:0000313" key="2">
    <source>
        <dbReference type="EMBL" id="CAI2375288.1"/>
    </source>
</evidence>
<protein>
    <submittedName>
        <fullName evidence="2">Uncharacterized protein</fullName>
    </submittedName>
</protein>
<dbReference type="EMBL" id="CAMPGE010016752">
    <property type="protein sequence ID" value="CAI2375288.1"/>
    <property type="molecule type" value="Genomic_DNA"/>
</dbReference>
<name>A0AAD1XM88_EUPCR</name>
<evidence type="ECO:0000313" key="3">
    <source>
        <dbReference type="Proteomes" id="UP001295684"/>
    </source>
</evidence>
<feature type="region of interest" description="Disordered" evidence="1">
    <location>
        <begin position="95"/>
        <end position="140"/>
    </location>
</feature>
<dbReference type="AlphaFoldDB" id="A0AAD1XM88"/>
<keyword evidence="3" id="KW-1185">Reference proteome</keyword>
<accession>A0AAD1XM88</accession>
<proteinExistence type="predicted"/>